<evidence type="ECO:0000313" key="4">
    <source>
        <dbReference type="Proteomes" id="UP000509626"/>
    </source>
</evidence>
<dbReference type="PANTHER" id="PTHR38138">
    <property type="entry name" value="VNG6441H"/>
    <property type="match status" value="1"/>
</dbReference>
<accession>A0A7D5QAM6</accession>
<keyword evidence="1" id="KW-0812">Transmembrane</keyword>
<dbReference type="OrthoDB" id="118020at2157"/>
<name>A0A7D5QAM6_9EURY</name>
<keyword evidence="1" id="KW-0472">Membrane</keyword>
<dbReference type="InterPro" id="IPR012859">
    <property type="entry name" value="Pilin_N_archaeal"/>
</dbReference>
<reference evidence="3 4" key="1">
    <citation type="submission" date="2020-06" db="EMBL/GenBank/DDBJ databases">
        <title>NJ-3-1, isolated from saline soil.</title>
        <authorList>
            <person name="Cui H.L."/>
            <person name="Shi X."/>
        </authorList>
    </citation>
    <scope>NUCLEOTIDE SEQUENCE [LARGE SCALE GENOMIC DNA]</scope>
    <source>
        <strain evidence="3 4">NJ-3-1</strain>
    </source>
</reference>
<evidence type="ECO:0000313" key="3">
    <source>
        <dbReference type="EMBL" id="QLG61100.1"/>
    </source>
</evidence>
<dbReference type="RefSeq" id="WP_179267684.1">
    <property type="nucleotide sequence ID" value="NZ_CP058579.1"/>
</dbReference>
<keyword evidence="4" id="KW-1185">Reference proteome</keyword>
<dbReference type="Proteomes" id="UP000509626">
    <property type="component" value="Chromosome"/>
</dbReference>
<dbReference type="AlphaFoldDB" id="A0A7D5QAM6"/>
<feature type="domain" description="Archaeal Type IV pilin N-terminal" evidence="2">
    <location>
        <begin position="11"/>
        <end position="84"/>
    </location>
</feature>
<dbReference type="GeneID" id="56036765"/>
<dbReference type="KEGG" id="halu:HUG12_04860"/>
<organism evidence="3 4">
    <name type="scientific">Halorarum salinum</name>
    <dbReference type="NCBI Taxonomy" id="2743089"/>
    <lineage>
        <taxon>Archaea</taxon>
        <taxon>Methanobacteriati</taxon>
        <taxon>Methanobacteriota</taxon>
        <taxon>Stenosarchaea group</taxon>
        <taxon>Halobacteria</taxon>
        <taxon>Halobacteriales</taxon>
        <taxon>Haloferacaceae</taxon>
        <taxon>Halorarum</taxon>
    </lineage>
</organism>
<sequence>MQFRKLIEDERAVSPVIGVILMVAITVILAAVIGTFVLGLGNNLGDTAPNANFDFDYDDPTGAGDYDVTATHQGGATIDSDNADSLVLSASETEPEPNGDEVDIGTLNDGVSSGDSETLEDVMSGADIRVVWTSPDGSNSQTIAESQAP</sequence>
<dbReference type="Pfam" id="PF07790">
    <property type="entry name" value="Pilin_N"/>
    <property type="match status" value="1"/>
</dbReference>
<keyword evidence="1" id="KW-1133">Transmembrane helix</keyword>
<evidence type="ECO:0000259" key="2">
    <source>
        <dbReference type="Pfam" id="PF07790"/>
    </source>
</evidence>
<protein>
    <submittedName>
        <fullName evidence="3">Type IV pilin N-terminal domain-containing protein</fullName>
    </submittedName>
</protein>
<feature type="transmembrane region" description="Helical" evidence="1">
    <location>
        <begin position="12"/>
        <end position="40"/>
    </location>
</feature>
<gene>
    <name evidence="3" type="ORF">HUG12_04860</name>
</gene>
<evidence type="ECO:0000256" key="1">
    <source>
        <dbReference type="SAM" id="Phobius"/>
    </source>
</evidence>
<dbReference type="EMBL" id="CP058579">
    <property type="protein sequence ID" value="QLG61100.1"/>
    <property type="molecule type" value="Genomic_DNA"/>
</dbReference>
<dbReference type="PANTHER" id="PTHR38138:SF1">
    <property type="entry name" value="ARCHAEAL TYPE IV PILIN N-TERMINAL DOMAIN-CONTAINING PROTEIN"/>
    <property type="match status" value="1"/>
</dbReference>
<dbReference type="InterPro" id="IPR013373">
    <property type="entry name" value="Flagellin/pilin_N_arc"/>
</dbReference>
<proteinExistence type="predicted"/>
<dbReference type="NCBIfam" id="TIGR02537">
    <property type="entry name" value="arch_flag_Nterm"/>
    <property type="match status" value="1"/>
</dbReference>